<comment type="caution">
    <text evidence="1">The sequence shown here is derived from an EMBL/GenBank/DDBJ whole genome shotgun (WGS) entry which is preliminary data.</text>
</comment>
<dbReference type="EMBL" id="JAHRIN010011610">
    <property type="protein sequence ID" value="MEQ2195603.1"/>
    <property type="molecule type" value="Genomic_DNA"/>
</dbReference>
<reference evidence="1 2" key="1">
    <citation type="submission" date="2021-06" db="EMBL/GenBank/DDBJ databases">
        <authorList>
            <person name="Palmer J.M."/>
        </authorList>
    </citation>
    <scope>NUCLEOTIDE SEQUENCE [LARGE SCALE GENOMIC DNA]</scope>
    <source>
        <strain evidence="1 2">XC_2019</strain>
        <tissue evidence="1">Muscle</tissue>
    </source>
</reference>
<evidence type="ECO:0000313" key="1">
    <source>
        <dbReference type="EMBL" id="MEQ2195603.1"/>
    </source>
</evidence>
<evidence type="ECO:0000313" key="2">
    <source>
        <dbReference type="Proteomes" id="UP001434883"/>
    </source>
</evidence>
<organism evidence="1 2">
    <name type="scientific">Xenoophorus captivus</name>
    <dbReference type="NCBI Taxonomy" id="1517983"/>
    <lineage>
        <taxon>Eukaryota</taxon>
        <taxon>Metazoa</taxon>
        <taxon>Chordata</taxon>
        <taxon>Craniata</taxon>
        <taxon>Vertebrata</taxon>
        <taxon>Euteleostomi</taxon>
        <taxon>Actinopterygii</taxon>
        <taxon>Neopterygii</taxon>
        <taxon>Teleostei</taxon>
        <taxon>Neoteleostei</taxon>
        <taxon>Acanthomorphata</taxon>
        <taxon>Ovalentaria</taxon>
        <taxon>Atherinomorphae</taxon>
        <taxon>Cyprinodontiformes</taxon>
        <taxon>Goodeidae</taxon>
        <taxon>Xenoophorus</taxon>
    </lineage>
</organism>
<accession>A0ABV0QIG7</accession>
<name>A0ABV0QIG7_9TELE</name>
<gene>
    <name evidence="1" type="ORF">XENOCAPTIV_015481</name>
</gene>
<dbReference type="Proteomes" id="UP001434883">
    <property type="component" value="Unassembled WGS sequence"/>
</dbReference>
<proteinExistence type="predicted"/>
<keyword evidence="2" id="KW-1185">Reference proteome</keyword>
<sequence length="118" mass="12962">MSMITSPVVLSQSVSLPPLQIFQLPALPVCPVLLLPHLLSIVNSPVTSTEVLSNRSPPQHEANVLLSPLCSIFTTHHEISFLLSSAEWPLFQNSCGSFRCSFLNLTVSAILFFIVFQQ</sequence>
<protein>
    <submittedName>
        <fullName evidence="1">Uncharacterized protein</fullName>
    </submittedName>
</protein>